<evidence type="ECO:0008006" key="5">
    <source>
        <dbReference type="Google" id="ProtNLM"/>
    </source>
</evidence>
<name>A0AAV4K5Y8_9DEIO</name>
<reference evidence="1" key="4">
    <citation type="submission" date="2023-08" db="EMBL/GenBank/DDBJ databases">
        <authorList>
            <person name="Sun Q."/>
            <person name="Zhou Y."/>
        </authorList>
    </citation>
    <scope>NUCLEOTIDE SEQUENCE</scope>
    <source>
        <strain evidence="2">CGMCC 1.8884</strain>
        <strain evidence="1">CGMCC 1.8885</strain>
    </source>
</reference>
<gene>
    <name evidence="2" type="ORF">GCM10008021_00900</name>
    <name evidence="1" type="ORF">GCM10010914_01700</name>
</gene>
<evidence type="ECO:0000313" key="4">
    <source>
        <dbReference type="Proteomes" id="UP000652720"/>
    </source>
</evidence>
<evidence type="ECO:0000313" key="2">
    <source>
        <dbReference type="EMBL" id="GGP28439.1"/>
    </source>
</evidence>
<dbReference type="EMBL" id="BMMA01000001">
    <property type="protein sequence ID" value="GGI71307.1"/>
    <property type="molecule type" value="Genomic_DNA"/>
</dbReference>
<organism evidence="1 4">
    <name type="scientific">Deinococcus wulumuqiensis</name>
    <dbReference type="NCBI Taxonomy" id="980427"/>
    <lineage>
        <taxon>Bacteria</taxon>
        <taxon>Thermotogati</taxon>
        <taxon>Deinococcota</taxon>
        <taxon>Deinococci</taxon>
        <taxon>Deinococcales</taxon>
        <taxon>Deinococcaceae</taxon>
        <taxon>Deinococcus</taxon>
    </lineage>
</organism>
<dbReference type="EMBL" id="BMLZ01000001">
    <property type="protein sequence ID" value="GGP28439.1"/>
    <property type="molecule type" value="Genomic_DNA"/>
</dbReference>
<evidence type="ECO:0000313" key="1">
    <source>
        <dbReference type="EMBL" id="GGI71307.1"/>
    </source>
</evidence>
<dbReference type="RefSeq" id="WP_017869407.1">
    <property type="nucleotide sequence ID" value="NZ_BMLZ01000001.1"/>
</dbReference>
<reference evidence="1" key="2">
    <citation type="journal article" date="2014" name="Int. J. Syst. Evol. Microbiol.">
        <title>Complete genome sequence of Corynebacterium casei LMG S-19264T (=DSM 44701T), isolated from a smear-ripened cheese.</title>
        <authorList>
            <consortium name="US DOE Joint Genome Institute (JGI-PGF)"/>
            <person name="Walter F."/>
            <person name="Albersmeier A."/>
            <person name="Kalinowski J."/>
            <person name="Ruckert C."/>
        </authorList>
    </citation>
    <scope>NUCLEOTIDE SEQUENCE</scope>
    <source>
        <strain evidence="1">CGMCC 1.8885</strain>
    </source>
</reference>
<sequence length="271" mass="27714">MKKLLTGIGLTLLLTACGGDKTPNAGFTTLSGVLVELAPNSSDTNLATKAWTGGAGTVKLVSASASGDNILSTGTLQANGAFSVQLQAPTKGLEAFPVKDLDTLANAFITSLLDMDVRQALNCSGTPTVSDAAAQTALGGLTVDAGKDGYAFPITLTGSSNQTSGAYTFKMGLLMYTDRPVNVTGSQVCTASVPEGSINYTTNYNLRLGQGWNKMTISSTLASQGGSPSVITITNAADSGSFPSDTWVFMNSGTGFGQSLSLKSLNLPTLR</sequence>
<dbReference type="GeneID" id="59164059"/>
<keyword evidence="3" id="KW-1185">Reference proteome</keyword>
<reference evidence="2" key="1">
    <citation type="journal article" date="2014" name="Int. J. Syst. Evol. Microbiol.">
        <title>Complete genome of a new Firmicutes species belonging to the dominant human colonic microbiota ('Ruminococcus bicirculans') reveals two chromosomes and a selective capacity to utilize plant glucans.</title>
        <authorList>
            <consortium name="NISC Comparative Sequencing Program"/>
            <person name="Wegmann U."/>
            <person name="Louis P."/>
            <person name="Goesmann A."/>
            <person name="Henrissat B."/>
            <person name="Duncan S.H."/>
            <person name="Flint H.J."/>
        </authorList>
    </citation>
    <scope>NUCLEOTIDE SEQUENCE</scope>
    <source>
        <strain evidence="2">CGMCC 1.8884</strain>
    </source>
</reference>
<dbReference type="Proteomes" id="UP000652720">
    <property type="component" value="Unassembled WGS sequence"/>
</dbReference>
<reference evidence="3" key="3">
    <citation type="journal article" date="2019" name="Int. J. Syst. Evol. Microbiol.">
        <title>The Global Catalogue of Microorganisms (GCM) 10K type strain sequencing project: providing services to taxonomists for standard genome sequencing and annotation.</title>
        <authorList>
            <consortium name="The Broad Institute Genomics Platform"/>
            <consortium name="The Broad Institute Genome Sequencing Center for Infectious Disease"/>
            <person name="Wu L."/>
            <person name="Ma J."/>
        </authorList>
    </citation>
    <scope>NUCLEOTIDE SEQUENCE [LARGE SCALE GENOMIC DNA]</scope>
    <source>
        <strain evidence="3">CGMCC 1.8884</strain>
    </source>
</reference>
<comment type="caution">
    <text evidence="1">The sequence shown here is derived from an EMBL/GenBank/DDBJ whole genome shotgun (WGS) entry which is preliminary data.</text>
</comment>
<protein>
    <recommendedName>
        <fullName evidence="5">DUF5689 domain-containing protein</fullName>
    </recommendedName>
</protein>
<dbReference type="Proteomes" id="UP000630135">
    <property type="component" value="Unassembled WGS sequence"/>
</dbReference>
<proteinExistence type="predicted"/>
<evidence type="ECO:0000313" key="3">
    <source>
        <dbReference type="Proteomes" id="UP000630135"/>
    </source>
</evidence>
<dbReference type="AlphaFoldDB" id="A0AAV4K5Y8"/>
<accession>A0AAV4K5Y8</accession>
<dbReference type="PROSITE" id="PS51257">
    <property type="entry name" value="PROKAR_LIPOPROTEIN"/>
    <property type="match status" value="1"/>
</dbReference>